<dbReference type="InterPro" id="IPR006158">
    <property type="entry name" value="Cobalamin-bd"/>
</dbReference>
<evidence type="ECO:0000259" key="1">
    <source>
        <dbReference type="PROSITE" id="PS51332"/>
    </source>
</evidence>
<proteinExistence type="predicted"/>
<dbReference type="RefSeq" id="WP_118335775.1">
    <property type="nucleotide sequence ID" value="NZ_AP025567.1"/>
</dbReference>
<dbReference type="STRING" id="1776384.GCA_900086585_00696"/>
<comment type="caution">
    <text evidence="2">The sequence shown here is derived from an EMBL/GenBank/DDBJ whole genome shotgun (WGS) entry which is preliminary data.</text>
</comment>
<keyword evidence="3" id="KW-1185">Reference proteome</keyword>
<organism evidence="2 3">
    <name type="scientific">Emergencia timonensis</name>
    <dbReference type="NCBI Taxonomy" id="1776384"/>
    <lineage>
        <taxon>Bacteria</taxon>
        <taxon>Bacillati</taxon>
        <taxon>Bacillota</taxon>
        <taxon>Clostridia</taxon>
        <taxon>Peptostreptococcales</taxon>
        <taxon>Anaerovoracaceae</taxon>
        <taxon>Emergencia</taxon>
    </lineage>
</organism>
<dbReference type="Gene3D" id="3.40.50.280">
    <property type="entry name" value="Cobalamin-binding domain"/>
    <property type="match status" value="1"/>
</dbReference>
<dbReference type="SUPFAM" id="SSF52242">
    <property type="entry name" value="Cobalamin (vitamin B12)-binding domain"/>
    <property type="match status" value="1"/>
</dbReference>
<dbReference type="GO" id="GO:0046872">
    <property type="term" value="F:metal ion binding"/>
    <property type="evidence" value="ECO:0007669"/>
    <property type="project" value="InterPro"/>
</dbReference>
<dbReference type="EMBL" id="QRMS01000003">
    <property type="protein sequence ID" value="RHJ87229.1"/>
    <property type="molecule type" value="Genomic_DNA"/>
</dbReference>
<evidence type="ECO:0000313" key="3">
    <source>
        <dbReference type="Proteomes" id="UP000284841"/>
    </source>
</evidence>
<dbReference type="Proteomes" id="UP000284841">
    <property type="component" value="Unassembled WGS sequence"/>
</dbReference>
<reference evidence="2 3" key="1">
    <citation type="submission" date="2018-08" db="EMBL/GenBank/DDBJ databases">
        <title>A genome reference for cultivated species of the human gut microbiota.</title>
        <authorList>
            <person name="Zou Y."/>
            <person name="Xue W."/>
            <person name="Luo G."/>
        </authorList>
    </citation>
    <scope>NUCLEOTIDE SEQUENCE [LARGE SCALE GENOMIC DNA]</scope>
    <source>
        <strain evidence="2 3">AM07-24</strain>
    </source>
</reference>
<evidence type="ECO:0000313" key="2">
    <source>
        <dbReference type="EMBL" id="RHJ87229.1"/>
    </source>
</evidence>
<accession>A0A415E0R8</accession>
<dbReference type="Pfam" id="PF02310">
    <property type="entry name" value="B12-binding"/>
    <property type="match status" value="1"/>
</dbReference>
<dbReference type="OrthoDB" id="5888at2"/>
<gene>
    <name evidence="2" type="ORF">DW099_11040</name>
</gene>
<name>A0A415E0R8_9FIRM</name>
<feature type="domain" description="B12-binding" evidence="1">
    <location>
        <begin position="453"/>
        <end position="582"/>
    </location>
</feature>
<dbReference type="InterPro" id="IPR036724">
    <property type="entry name" value="Cobalamin-bd_sf"/>
</dbReference>
<sequence length="588" mass="64949">MDIKFNRRFHEKELPDMKTIRNDAKKIADGIEITETLFMKKYGVKSETEYKRKMMKAGKIMKHGVIGWNSWQATAEGIRTVYETLEKEGSHIDRLGMICDWIMGVPEEYRNRFQASGSLIFNNPDEWKQIGQIAPINPHLGDHMIGSLNSVENVKNGLGAGATSIGNLAQYFTYEYPGLDMESYRTEDYIKAMAVMGEFKDRGVCMHCNLDDGYGAQFHDVANLLGWAKLERYMAEELAGGRVAHCYGNLFSDPMLRIVFNRGISKIDKYQTPGTFVNGNTIDYGMSMAKNYSVMPTYALADIACQLKYPTGYAINAIPYSEALRIPSAEEIIECQLSMDMVIEKAPYYAEYIDWDRIEEEADQLVAGANVFFERVINGLDDLGVDIEHAGEVAAVLKAIGPEQLETNFGAGEARENAMRGRVPIRGTSIVQTITAIKDDVLSKMSAENLTALKGINVVVGASDVHEFGKEVVKNVLCEAGANIFDLGTSVAISEVIDTVTESGSRVVCISTYNGMAYSFGKALITALNEAGMESIKVLMGGRLNEAIDGNDVPIDVTDKLIALGISVDNDIDKLVDTVVKFNDEANR</sequence>
<dbReference type="PROSITE" id="PS51332">
    <property type="entry name" value="B12_BINDING"/>
    <property type="match status" value="1"/>
</dbReference>
<dbReference type="GO" id="GO:0031419">
    <property type="term" value="F:cobalamin binding"/>
    <property type="evidence" value="ECO:0007669"/>
    <property type="project" value="InterPro"/>
</dbReference>
<protein>
    <submittedName>
        <fullName evidence="2">Methylmalonyl-CoA mutase</fullName>
    </submittedName>
</protein>
<dbReference type="AlphaFoldDB" id="A0A415E0R8"/>